<reference evidence="13 14" key="1">
    <citation type="submission" date="2017-09" db="EMBL/GenBank/DDBJ databases">
        <title>Genomics of the genus Arcobacter.</title>
        <authorList>
            <person name="Perez-Cataluna A."/>
            <person name="Figueras M.J."/>
            <person name="Salas-Masso N."/>
        </authorList>
    </citation>
    <scope>NUCLEOTIDE SEQUENCE [LARGE SCALE GENOMIC DNA]</scope>
    <source>
        <strain evidence="13 14">CECT 7386</strain>
    </source>
</reference>
<dbReference type="SUPFAM" id="SSF55874">
    <property type="entry name" value="ATPase domain of HSP90 chaperone/DNA topoisomerase II/histidine kinase"/>
    <property type="match status" value="1"/>
</dbReference>
<evidence type="ECO:0000256" key="10">
    <source>
        <dbReference type="SAM" id="Phobius"/>
    </source>
</evidence>
<feature type="transmembrane region" description="Helical" evidence="10">
    <location>
        <begin position="12"/>
        <end position="33"/>
    </location>
</feature>
<dbReference type="InterPro" id="IPR003594">
    <property type="entry name" value="HATPase_dom"/>
</dbReference>
<dbReference type="Gene3D" id="1.10.287.130">
    <property type="match status" value="1"/>
</dbReference>
<dbReference type="InterPro" id="IPR000014">
    <property type="entry name" value="PAS"/>
</dbReference>
<keyword evidence="14" id="KW-1185">Reference proteome</keyword>
<evidence type="ECO:0000256" key="3">
    <source>
        <dbReference type="ARBA" id="ARBA00022553"/>
    </source>
</evidence>
<organism evidence="13 14">
    <name type="scientific">Malaciobacter mytili LMG 24559</name>
    <dbReference type="NCBI Taxonomy" id="1032238"/>
    <lineage>
        <taxon>Bacteria</taxon>
        <taxon>Pseudomonadati</taxon>
        <taxon>Campylobacterota</taxon>
        <taxon>Epsilonproteobacteria</taxon>
        <taxon>Campylobacterales</taxon>
        <taxon>Arcobacteraceae</taxon>
        <taxon>Malaciobacter</taxon>
    </lineage>
</organism>
<keyword evidence="3" id="KW-0597">Phosphoprotein</keyword>
<feature type="domain" description="PAS" evidence="12">
    <location>
        <begin position="370"/>
        <end position="440"/>
    </location>
</feature>
<dbReference type="PROSITE" id="PS50109">
    <property type="entry name" value="HIS_KIN"/>
    <property type="match status" value="1"/>
</dbReference>
<dbReference type="SMART" id="SM00387">
    <property type="entry name" value="HATPase_c"/>
    <property type="match status" value="1"/>
</dbReference>
<keyword evidence="10" id="KW-1133">Transmembrane helix</keyword>
<evidence type="ECO:0000256" key="7">
    <source>
        <dbReference type="ARBA" id="ARBA00022840"/>
    </source>
</evidence>
<dbReference type="PANTHER" id="PTHR43065">
    <property type="entry name" value="SENSOR HISTIDINE KINASE"/>
    <property type="match status" value="1"/>
</dbReference>
<comment type="catalytic activity">
    <reaction evidence="1">
        <text>ATP + protein L-histidine = ADP + protein N-phospho-L-histidine.</text>
        <dbReference type="EC" id="2.7.13.3"/>
    </reaction>
</comment>
<dbReference type="Pfam" id="PF02518">
    <property type="entry name" value="HATPase_c"/>
    <property type="match status" value="1"/>
</dbReference>
<feature type="domain" description="Histidine kinase" evidence="11">
    <location>
        <begin position="500"/>
        <end position="724"/>
    </location>
</feature>
<keyword evidence="8" id="KW-0902">Two-component regulatory system</keyword>
<dbReference type="SMART" id="SM00091">
    <property type="entry name" value="PAS"/>
    <property type="match status" value="2"/>
</dbReference>
<dbReference type="InterPro" id="IPR003661">
    <property type="entry name" value="HisK_dim/P_dom"/>
</dbReference>
<dbReference type="CDD" id="cd00130">
    <property type="entry name" value="PAS"/>
    <property type="match status" value="1"/>
</dbReference>
<feature type="coiled-coil region" evidence="9">
    <location>
        <begin position="613"/>
        <end position="640"/>
    </location>
</feature>
<dbReference type="PROSITE" id="PS50112">
    <property type="entry name" value="PAS"/>
    <property type="match status" value="1"/>
</dbReference>
<dbReference type="InterPro" id="IPR035965">
    <property type="entry name" value="PAS-like_dom_sf"/>
</dbReference>
<name>A0AAX2AEE5_9BACT</name>
<dbReference type="Gene3D" id="3.30.450.20">
    <property type="entry name" value="PAS domain"/>
    <property type="match status" value="2"/>
</dbReference>
<proteinExistence type="predicted"/>
<keyword evidence="5" id="KW-0547">Nucleotide-binding</keyword>
<dbReference type="NCBIfam" id="TIGR00229">
    <property type="entry name" value="sensory_box"/>
    <property type="match status" value="1"/>
</dbReference>
<evidence type="ECO:0000256" key="1">
    <source>
        <dbReference type="ARBA" id="ARBA00000085"/>
    </source>
</evidence>
<evidence type="ECO:0000256" key="5">
    <source>
        <dbReference type="ARBA" id="ARBA00022741"/>
    </source>
</evidence>
<keyword evidence="9" id="KW-0175">Coiled coil</keyword>
<keyword evidence="10" id="KW-0472">Membrane</keyword>
<dbReference type="RefSeq" id="WP_114841747.1">
    <property type="nucleotide sequence ID" value="NZ_CP031219.1"/>
</dbReference>
<evidence type="ECO:0000259" key="12">
    <source>
        <dbReference type="PROSITE" id="PS50112"/>
    </source>
</evidence>
<sequence length="724" mass="83527">MRKSKQSLYSSLAIVIIIAVTIIISINSTYQYLNIKDRTIEDIKKNSRETILTLKKNLSTLISAYAINEYDKLILNEIQKKQIFAIIVEDYNMGEIVGKPAYITGKIRDKNWQVENYNIKNKIQLEELENCFYKDSFKIISKDKEVGKVTIYISNKNLNEKLKEIIIETIKNTIIISILLVLVLFLAIKYFVLKPISNIMDIISITDKDGIPISLIPLYGSKEINALSVRINNMIKTIKESRFILKENENRLQYLLELSPIAVRIAKDRGETVVFANKAYSNLIKTSKEKTYQKNPIDYYKDKKDYQEVLEKLENNQDVINKLINLNIQGKDIWVLSSYMNIKFKEEASVIGWFYDVTKEKELQKLLEQQKNEFEAIFKYAKDGLALLDLESNFIDFNEAYLEMTGFTREELLTKSCLELTSSEDFQKAKEIFETILENNYVTNFEKTCIVKDGKAIRINMSLVLLPEKNMILISAKDVTQLKLLESQSKLASMGEMIGNIAHQWRQPLNIISTIASSVKVRNEFGTIKLEEILEDMNSIINQTQYLSRTIDDFRNFIKNTNKKDKLSIVNTVKKALSIINSTMVNNNIILISNLEDDINIEGFENQLIQAFINIINNSKDALKENIDNEEDRVIFIETKKINDKNLSLSIKDSGKGIKKEFIDKIFEPYFTTKHQSIGTGIGLSMTYQIITENHHSEIKVSNESFIYNNKTYTGACFTIIFNT</sequence>
<protein>
    <recommendedName>
        <fullName evidence="2">histidine kinase</fullName>
        <ecNumber evidence="2">2.7.13.3</ecNumber>
    </recommendedName>
</protein>
<keyword evidence="7" id="KW-0067">ATP-binding</keyword>
<keyword evidence="6" id="KW-0418">Kinase</keyword>
<dbReference type="AlphaFoldDB" id="A0AAX2AEE5"/>
<feature type="transmembrane region" description="Helical" evidence="10">
    <location>
        <begin position="174"/>
        <end position="192"/>
    </location>
</feature>
<dbReference type="InterPro" id="IPR005467">
    <property type="entry name" value="His_kinase_dom"/>
</dbReference>
<dbReference type="SUPFAM" id="SSF47384">
    <property type="entry name" value="Homodimeric domain of signal transducing histidine kinase"/>
    <property type="match status" value="1"/>
</dbReference>
<evidence type="ECO:0000256" key="6">
    <source>
        <dbReference type="ARBA" id="ARBA00022777"/>
    </source>
</evidence>
<comment type="caution">
    <text evidence="13">The sequence shown here is derived from an EMBL/GenBank/DDBJ whole genome shotgun (WGS) entry which is preliminary data.</text>
</comment>
<dbReference type="Proteomes" id="UP000290092">
    <property type="component" value="Unassembled WGS sequence"/>
</dbReference>
<evidence type="ECO:0000256" key="4">
    <source>
        <dbReference type="ARBA" id="ARBA00022679"/>
    </source>
</evidence>
<evidence type="ECO:0000256" key="9">
    <source>
        <dbReference type="SAM" id="Coils"/>
    </source>
</evidence>
<dbReference type="SUPFAM" id="SSF55785">
    <property type="entry name" value="PYP-like sensor domain (PAS domain)"/>
    <property type="match status" value="2"/>
</dbReference>
<evidence type="ECO:0000256" key="2">
    <source>
        <dbReference type="ARBA" id="ARBA00012438"/>
    </source>
</evidence>
<dbReference type="Pfam" id="PF13426">
    <property type="entry name" value="PAS_9"/>
    <property type="match status" value="1"/>
</dbReference>
<dbReference type="PRINTS" id="PR00344">
    <property type="entry name" value="BCTRLSENSOR"/>
</dbReference>
<dbReference type="InterPro" id="IPR036097">
    <property type="entry name" value="HisK_dim/P_sf"/>
</dbReference>
<dbReference type="PANTHER" id="PTHR43065:SF10">
    <property type="entry name" value="PEROXIDE STRESS-ACTIVATED HISTIDINE KINASE MAK3"/>
    <property type="match status" value="1"/>
</dbReference>
<dbReference type="InterPro" id="IPR004358">
    <property type="entry name" value="Sig_transdc_His_kin-like_C"/>
</dbReference>
<dbReference type="KEGG" id="amyt:AMYT_1307"/>
<dbReference type="CDD" id="cd00082">
    <property type="entry name" value="HisKA"/>
    <property type="match status" value="1"/>
</dbReference>
<dbReference type="InterPro" id="IPR036890">
    <property type="entry name" value="HATPase_C_sf"/>
</dbReference>
<keyword evidence="4" id="KW-0808">Transferase</keyword>
<dbReference type="EC" id="2.7.13.3" evidence="2"/>
<evidence type="ECO:0000313" key="14">
    <source>
        <dbReference type="Proteomes" id="UP000290092"/>
    </source>
</evidence>
<dbReference type="GO" id="GO:0000155">
    <property type="term" value="F:phosphorelay sensor kinase activity"/>
    <property type="evidence" value="ECO:0007669"/>
    <property type="project" value="InterPro"/>
</dbReference>
<evidence type="ECO:0000259" key="11">
    <source>
        <dbReference type="PROSITE" id="PS50109"/>
    </source>
</evidence>
<gene>
    <name evidence="13" type="ORF">CP985_13270</name>
</gene>
<dbReference type="GO" id="GO:0005524">
    <property type="term" value="F:ATP binding"/>
    <property type="evidence" value="ECO:0007669"/>
    <property type="project" value="UniProtKB-KW"/>
</dbReference>
<accession>A0AAX2AEE5</accession>
<evidence type="ECO:0000313" key="13">
    <source>
        <dbReference type="EMBL" id="RXK13697.1"/>
    </source>
</evidence>
<dbReference type="EMBL" id="NXID01000061">
    <property type="protein sequence ID" value="RXK13697.1"/>
    <property type="molecule type" value="Genomic_DNA"/>
</dbReference>
<dbReference type="Pfam" id="PF13188">
    <property type="entry name" value="PAS_8"/>
    <property type="match status" value="1"/>
</dbReference>
<keyword evidence="10" id="KW-0812">Transmembrane</keyword>
<dbReference type="Gene3D" id="3.30.565.10">
    <property type="entry name" value="Histidine kinase-like ATPase, C-terminal domain"/>
    <property type="match status" value="1"/>
</dbReference>
<evidence type="ECO:0000256" key="8">
    <source>
        <dbReference type="ARBA" id="ARBA00023012"/>
    </source>
</evidence>